<dbReference type="GO" id="GO:0005737">
    <property type="term" value="C:cytoplasm"/>
    <property type="evidence" value="ECO:0007669"/>
    <property type="project" value="TreeGrafter"/>
</dbReference>
<comment type="caution">
    <text evidence="2">The sequence shown here is derived from an EMBL/GenBank/DDBJ whole genome shotgun (WGS) entry which is preliminary data.</text>
</comment>
<dbReference type="GO" id="GO:0110154">
    <property type="term" value="P:RNA decapping"/>
    <property type="evidence" value="ECO:0007669"/>
    <property type="project" value="TreeGrafter"/>
</dbReference>
<organism evidence="2 3">
    <name type="scientific">Agrobacterium vitis</name>
    <name type="common">Rhizobium vitis</name>
    <dbReference type="NCBI Taxonomy" id="373"/>
    <lineage>
        <taxon>Bacteria</taxon>
        <taxon>Pseudomonadati</taxon>
        <taxon>Pseudomonadota</taxon>
        <taxon>Alphaproteobacteria</taxon>
        <taxon>Hyphomicrobiales</taxon>
        <taxon>Rhizobiaceae</taxon>
        <taxon>Rhizobium/Agrobacterium group</taxon>
        <taxon>Agrobacterium</taxon>
    </lineage>
</organism>
<dbReference type="GO" id="GO:0016791">
    <property type="term" value="F:phosphatase activity"/>
    <property type="evidence" value="ECO:0007669"/>
    <property type="project" value="TreeGrafter"/>
</dbReference>
<dbReference type="EMBL" id="WPHR01000007">
    <property type="protein sequence ID" value="MUZ73312.1"/>
    <property type="molecule type" value="Genomic_DNA"/>
</dbReference>
<dbReference type="Proteomes" id="UP000477951">
    <property type="component" value="Unassembled WGS sequence"/>
</dbReference>
<dbReference type="Gene3D" id="3.60.21.10">
    <property type="match status" value="1"/>
</dbReference>
<evidence type="ECO:0000259" key="1">
    <source>
        <dbReference type="Pfam" id="PF00149"/>
    </source>
</evidence>
<dbReference type="PANTHER" id="PTHR42850">
    <property type="entry name" value="METALLOPHOSPHOESTERASE"/>
    <property type="match status" value="1"/>
</dbReference>
<dbReference type="AlphaFoldDB" id="A0A6L6VIR7"/>
<dbReference type="PANTHER" id="PTHR42850:SF4">
    <property type="entry name" value="ZINC-DEPENDENT ENDOPOLYPHOSPHATASE"/>
    <property type="match status" value="1"/>
</dbReference>
<dbReference type="RefSeq" id="WP_156614749.1">
    <property type="nucleotide sequence ID" value="NZ_WPHR01000007.1"/>
</dbReference>
<feature type="domain" description="Calcineurin-like phosphoesterase" evidence="1">
    <location>
        <begin position="21"/>
        <end position="202"/>
    </location>
</feature>
<dbReference type="InterPro" id="IPR029052">
    <property type="entry name" value="Metallo-depent_PP-like"/>
</dbReference>
<dbReference type="SUPFAM" id="SSF56300">
    <property type="entry name" value="Metallo-dependent phosphatases"/>
    <property type="match status" value="1"/>
</dbReference>
<gene>
    <name evidence="2" type="ORF">GOZ90_11530</name>
</gene>
<sequence length="273" mass="30738">MKVEVNLITERTPFGMNLTYAIGDIHGRDDLLRLLLAAISEDAADSARRFIFLGDIVDRGPDSKECMEIVNQTMLLHPSSKLVLGNHDERFWHAISGILRPDEQAAWLEDFGGWQTVEAYCGGQRPSIQEFAALIQEFYEHHVEMLQSAADKVESTNFCFVHAGVRPGIKFADQNPHDLRWIRDGFIEFSGQFEKTVVHGHTITGSEFPEVHRNRIAIDTGSYRTGRISSAVFVDDKLTGFICAEKINGNTVIRRFDARMEEQNQNGAKVTAV</sequence>
<name>A0A6L6VIR7_AGRVI</name>
<dbReference type="GO" id="GO:0008803">
    <property type="term" value="F:bis(5'-nucleosyl)-tetraphosphatase (symmetrical) activity"/>
    <property type="evidence" value="ECO:0007669"/>
    <property type="project" value="TreeGrafter"/>
</dbReference>
<dbReference type="Pfam" id="PF00149">
    <property type="entry name" value="Metallophos"/>
    <property type="match status" value="1"/>
</dbReference>
<protein>
    <recommendedName>
        <fullName evidence="1">Calcineurin-like phosphoesterase domain-containing protein</fullName>
    </recommendedName>
</protein>
<reference evidence="2 3" key="1">
    <citation type="submission" date="2019-12" db="EMBL/GenBank/DDBJ databases">
        <title>Whole-genome sequencing of Allorhizobium vitis.</title>
        <authorList>
            <person name="Gan H.M."/>
            <person name="Szegedi E."/>
            <person name="Burr T."/>
            <person name="Savka M.A."/>
        </authorList>
    </citation>
    <scope>NUCLEOTIDE SEQUENCE [LARGE SCALE GENOMIC DNA]</scope>
    <source>
        <strain evidence="2 3">CG516</strain>
    </source>
</reference>
<accession>A0A6L6VIR7</accession>
<evidence type="ECO:0000313" key="3">
    <source>
        <dbReference type="Proteomes" id="UP000477951"/>
    </source>
</evidence>
<proteinExistence type="predicted"/>
<evidence type="ECO:0000313" key="2">
    <source>
        <dbReference type="EMBL" id="MUZ73312.1"/>
    </source>
</evidence>
<dbReference type="InterPro" id="IPR004843">
    <property type="entry name" value="Calcineurin-like_PHP"/>
</dbReference>
<dbReference type="InterPro" id="IPR050126">
    <property type="entry name" value="Ap4A_hydrolase"/>
</dbReference>